<evidence type="ECO:0000313" key="1">
    <source>
        <dbReference type="Proteomes" id="UP000008854"/>
    </source>
</evidence>
<proteinExistence type="predicted"/>
<reference evidence="1" key="1">
    <citation type="journal article" date="2012" name="PLoS Negl. Trop. Dis.">
        <title>A systematically improved high quality genome and transcriptome of the human blood fluke Schistosoma mansoni.</title>
        <authorList>
            <person name="Protasio A.V."/>
            <person name="Tsai I.J."/>
            <person name="Babbage A."/>
            <person name="Nichol S."/>
            <person name="Hunt M."/>
            <person name="Aslett M.A."/>
            <person name="De Silva N."/>
            <person name="Velarde G.S."/>
            <person name="Anderson T.J."/>
            <person name="Clark R.C."/>
            <person name="Davidson C."/>
            <person name="Dillon G.P."/>
            <person name="Holroyd N.E."/>
            <person name="LoVerde P.T."/>
            <person name="Lloyd C."/>
            <person name="McQuillan J."/>
            <person name="Oliveira G."/>
            <person name="Otto T.D."/>
            <person name="Parker-Manuel S.J."/>
            <person name="Quail M.A."/>
            <person name="Wilson R.A."/>
            <person name="Zerlotini A."/>
            <person name="Dunne D.W."/>
            <person name="Berriman M."/>
        </authorList>
    </citation>
    <scope>NUCLEOTIDE SEQUENCE [LARGE SCALE GENOMIC DNA]</scope>
    <source>
        <strain evidence="1">Puerto Rican</strain>
    </source>
</reference>
<reference evidence="2" key="2">
    <citation type="submission" date="2019-11" db="UniProtKB">
        <authorList>
            <consortium name="WormBaseParasite"/>
        </authorList>
    </citation>
    <scope>IDENTIFICATION</scope>
    <source>
        <strain evidence="2">Puerto Rican</strain>
    </source>
</reference>
<dbReference type="Proteomes" id="UP000008854">
    <property type="component" value="Unassembled WGS sequence"/>
</dbReference>
<evidence type="ECO:0000313" key="2">
    <source>
        <dbReference type="WBParaSite" id="Smp_342200.1"/>
    </source>
</evidence>
<name>A0A5K4FCE1_SCHMA</name>
<sequence>MKSSQNNEMYSEFLANISLVVAKVSVAVYLVRQTPSSISSYDFVRFLQNQYMRREEEKEALINYYFLNEKQQNDHNSNCEVSFKVRTKTTDLSTYTAFNSSQLKMTKFNLQNTVVLSTNQTVNQLKYYLQEILSSSYNILFHAFKENCAEGLVPSRKLNTFISMKQDAEFTFRLWINKTMELLNENPESLIQCLDLLRRFFISKDVLSDSDSNLWDSTILELNLILSSSFKAHLNTLYRTSIVQFTTEFIDDVLEMLCEKFQTLVSNHGKTLFLQASRCAHIIWLSINLLKSFDDDDQIFDRIQAFRWVQILDRWLESQQLSTNQAERFPMVQLTGLMLTIFVLKNKIIRLIEKF</sequence>
<protein>
    <submittedName>
        <fullName evidence="2">Dilute domain-containing protein</fullName>
    </submittedName>
</protein>
<organism evidence="1 2">
    <name type="scientific">Schistosoma mansoni</name>
    <name type="common">Blood fluke</name>
    <dbReference type="NCBI Taxonomy" id="6183"/>
    <lineage>
        <taxon>Eukaryota</taxon>
        <taxon>Metazoa</taxon>
        <taxon>Spiralia</taxon>
        <taxon>Lophotrochozoa</taxon>
        <taxon>Platyhelminthes</taxon>
        <taxon>Trematoda</taxon>
        <taxon>Digenea</taxon>
        <taxon>Strigeidida</taxon>
        <taxon>Schistosomatoidea</taxon>
        <taxon>Schistosomatidae</taxon>
        <taxon>Schistosoma</taxon>
    </lineage>
</organism>
<dbReference type="InParanoid" id="A0A5K4FCE1"/>
<keyword evidence="1" id="KW-1185">Reference proteome</keyword>
<dbReference type="AlphaFoldDB" id="A0A5K4FCE1"/>
<dbReference type="WBParaSite" id="Smp_342200.1">
    <property type="protein sequence ID" value="Smp_342200.1"/>
    <property type="gene ID" value="Smp_342200"/>
</dbReference>
<accession>A0A5K4FCE1</accession>